<reference evidence="1 2" key="1">
    <citation type="submission" date="2016-10" db="EMBL/GenBank/DDBJ databases">
        <authorList>
            <person name="de Groot N.N."/>
        </authorList>
    </citation>
    <scope>NUCLEOTIDE SEQUENCE [LARGE SCALE GENOMIC DNA]</scope>
    <source>
        <strain evidence="1 2">DSM 20678</strain>
    </source>
</reference>
<sequence length="85" mass="9513">MKNIAVQKGLSHVADYLKNAGYRVFEFDTSQKNHGDFFDGFDAVVFTGLDDNVMGIQNTNINVPFIEASGMTPEEIKDAIERKLQ</sequence>
<evidence type="ECO:0000313" key="2">
    <source>
        <dbReference type="Proteomes" id="UP000198577"/>
    </source>
</evidence>
<dbReference type="Proteomes" id="UP000198577">
    <property type="component" value="Unassembled WGS sequence"/>
</dbReference>
<keyword evidence="2" id="KW-1185">Reference proteome</keyword>
<dbReference type="InterPro" id="IPR005370">
    <property type="entry name" value="UPF0180"/>
</dbReference>
<accession>A0A1I5YD06</accession>
<gene>
    <name evidence="1" type="ORF">SAMN05444406_14210</name>
</gene>
<dbReference type="RefSeq" id="WP_025747087.1">
    <property type="nucleotide sequence ID" value="NZ_FOXR01000042.1"/>
</dbReference>
<dbReference type="Pfam" id="PF03698">
    <property type="entry name" value="UPF0180"/>
    <property type="match status" value="1"/>
</dbReference>
<organism evidence="1 2">
    <name type="scientific">Caldicoprobacter faecalis</name>
    <dbReference type="NCBI Taxonomy" id="937334"/>
    <lineage>
        <taxon>Bacteria</taxon>
        <taxon>Bacillati</taxon>
        <taxon>Bacillota</taxon>
        <taxon>Clostridia</taxon>
        <taxon>Caldicoprobacterales</taxon>
        <taxon>Caldicoprobacteraceae</taxon>
        <taxon>Caldicoprobacter</taxon>
    </lineage>
</organism>
<dbReference type="STRING" id="937334.SAMN05444406_14210"/>
<name>A0A1I5YD06_9FIRM</name>
<evidence type="ECO:0000313" key="1">
    <source>
        <dbReference type="EMBL" id="SFQ42010.1"/>
    </source>
</evidence>
<dbReference type="OrthoDB" id="1708042at2"/>
<dbReference type="AlphaFoldDB" id="A0A1I5YD06"/>
<proteinExistence type="predicted"/>
<protein>
    <submittedName>
        <fullName evidence="1">Uncharacterized protein family (UPF0180)</fullName>
    </submittedName>
</protein>
<dbReference type="EMBL" id="FOXR01000042">
    <property type="protein sequence ID" value="SFQ42010.1"/>
    <property type="molecule type" value="Genomic_DNA"/>
</dbReference>